<organism evidence="1 2">
    <name type="scientific">Dictyobacter formicarum</name>
    <dbReference type="NCBI Taxonomy" id="2778368"/>
    <lineage>
        <taxon>Bacteria</taxon>
        <taxon>Bacillati</taxon>
        <taxon>Chloroflexota</taxon>
        <taxon>Ktedonobacteria</taxon>
        <taxon>Ktedonobacterales</taxon>
        <taxon>Dictyobacteraceae</taxon>
        <taxon>Dictyobacter</taxon>
    </lineage>
</organism>
<comment type="caution">
    <text evidence="1">The sequence shown here is derived from an EMBL/GenBank/DDBJ whole genome shotgun (WGS) entry which is preliminary data.</text>
</comment>
<accession>A0ABQ3VL78</accession>
<reference evidence="1 2" key="1">
    <citation type="journal article" date="2021" name="Int. J. Syst. Evol. Microbiol.">
        <title>Reticulibacter mediterranei gen. nov., sp. nov., within the new family Reticulibacteraceae fam. nov., and Ktedonospora formicarum gen. nov., sp. nov., Ktedonobacter robiniae sp. nov., Dictyobacter formicarum sp. nov. and Dictyobacter arantiisoli sp. nov., belonging to the class Ktedonobacteria.</title>
        <authorList>
            <person name="Yabe S."/>
            <person name="Zheng Y."/>
            <person name="Wang C.M."/>
            <person name="Sakai Y."/>
            <person name="Abe K."/>
            <person name="Yokota A."/>
            <person name="Donadio S."/>
            <person name="Cavaletti L."/>
            <person name="Monciardini P."/>
        </authorList>
    </citation>
    <scope>NUCLEOTIDE SEQUENCE [LARGE SCALE GENOMIC DNA]</scope>
    <source>
        <strain evidence="1 2">SOSP1-9</strain>
    </source>
</reference>
<dbReference type="EMBL" id="BNJJ01000015">
    <property type="protein sequence ID" value="GHO86972.1"/>
    <property type="molecule type" value="Genomic_DNA"/>
</dbReference>
<gene>
    <name evidence="1" type="ORF">KSZ_49780</name>
</gene>
<protein>
    <submittedName>
        <fullName evidence="1">Uncharacterized protein</fullName>
    </submittedName>
</protein>
<name>A0ABQ3VL78_9CHLR</name>
<keyword evidence="2" id="KW-1185">Reference proteome</keyword>
<proteinExistence type="predicted"/>
<evidence type="ECO:0000313" key="2">
    <source>
        <dbReference type="Proteomes" id="UP000635565"/>
    </source>
</evidence>
<evidence type="ECO:0000313" key="1">
    <source>
        <dbReference type="EMBL" id="GHO86972.1"/>
    </source>
</evidence>
<dbReference type="Proteomes" id="UP000635565">
    <property type="component" value="Unassembled WGS sequence"/>
</dbReference>
<sequence>MPSVAGWYYERIVSPYRVFRHAGFDMSEYTAYRVCSYAILKSTARRKQSVLGMNHER</sequence>